<reference evidence="3" key="1">
    <citation type="submission" date="2018-03" db="EMBL/GenBank/DDBJ databases">
        <authorList>
            <person name="Zecchin S."/>
        </authorList>
    </citation>
    <scope>NUCLEOTIDE SEQUENCE [LARGE SCALE GENOMIC DNA]</scope>
</reference>
<evidence type="ECO:0000259" key="1">
    <source>
        <dbReference type="PROSITE" id="PS51819"/>
    </source>
</evidence>
<protein>
    <submittedName>
        <fullName evidence="2">Putative glyoxalase</fullName>
    </submittedName>
</protein>
<gene>
    <name evidence="2" type="ORF">NBG4_640013</name>
</gene>
<dbReference type="InterPro" id="IPR052164">
    <property type="entry name" value="Anthracycline_SecMetBiosynth"/>
</dbReference>
<dbReference type="InterPro" id="IPR029068">
    <property type="entry name" value="Glyas_Bleomycin-R_OHBP_Dase"/>
</dbReference>
<name>A0A2U3QJU5_9BACT</name>
<accession>A0A2U3QJU5</accession>
<dbReference type="InterPro" id="IPR004360">
    <property type="entry name" value="Glyas_Fos-R_dOase_dom"/>
</dbReference>
<dbReference type="Gene3D" id="3.10.180.10">
    <property type="entry name" value="2,3-Dihydroxybiphenyl 1,2-Dioxygenase, domain 1"/>
    <property type="match status" value="1"/>
</dbReference>
<dbReference type="PANTHER" id="PTHR33993:SF2">
    <property type="entry name" value="VOC DOMAIN-CONTAINING PROTEIN"/>
    <property type="match status" value="1"/>
</dbReference>
<keyword evidence="3" id="KW-1185">Reference proteome</keyword>
<dbReference type="InterPro" id="IPR037523">
    <property type="entry name" value="VOC_core"/>
</dbReference>
<feature type="domain" description="VOC" evidence="1">
    <location>
        <begin position="10"/>
        <end position="127"/>
    </location>
</feature>
<evidence type="ECO:0000313" key="2">
    <source>
        <dbReference type="EMBL" id="SPQ01659.1"/>
    </source>
</evidence>
<dbReference type="Proteomes" id="UP000245125">
    <property type="component" value="Unassembled WGS sequence"/>
</dbReference>
<dbReference type="PROSITE" id="PS51819">
    <property type="entry name" value="VOC"/>
    <property type="match status" value="1"/>
</dbReference>
<proteinExistence type="predicted"/>
<dbReference type="Pfam" id="PF00903">
    <property type="entry name" value="Glyoxalase"/>
    <property type="match status" value="1"/>
</dbReference>
<sequence>MATVAAKINAVNWFEIPVKDIGRAKKFYEKVFGLELTPEEMGPYKMTFFPWTEGAPGAAGTLIQGETYEPSHAGTVVYFSVEDIEETLRKVSANGGRTLLPKKSIGEYGFIAHFEDTEGNRLALHSMNG</sequence>
<dbReference type="CDD" id="cd07247">
    <property type="entry name" value="SgaA_N_like"/>
    <property type="match status" value="1"/>
</dbReference>
<organism evidence="2 3">
    <name type="scientific">Candidatus Sulfobium mesophilum</name>
    <dbReference type="NCBI Taxonomy" id="2016548"/>
    <lineage>
        <taxon>Bacteria</taxon>
        <taxon>Pseudomonadati</taxon>
        <taxon>Nitrospirota</taxon>
        <taxon>Nitrospiria</taxon>
        <taxon>Nitrospirales</taxon>
        <taxon>Nitrospiraceae</taxon>
        <taxon>Candidatus Sulfobium</taxon>
    </lineage>
</organism>
<dbReference type="EMBL" id="OUUY01000113">
    <property type="protein sequence ID" value="SPQ01659.1"/>
    <property type="molecule type" value="Genomic_DNA"/>
</dbReference>
<dbReference type="PANTHER" id="PTHR33993">
    <property type="entry name" value="GLYOXALASE-RELATED"/>
    <property type="match status" value="1"/>
</dbReference>
<evidence type="ECO:0000313" key="3">
    <source>
        <dbReference type="Proteomes" id="UP000245125"/>
    </source>
</evidence>
<dbReference type="SUPFAM" id="SSF54593">
    <property type="entry name" value="Glyoxalase/Bleomycin resistance protein/Dihydroxybiphenyl dioxygenase"/>
    <property type="match status" value="1"/>
</dbReference>
<dbReference type="AlphaFoldDB" id="A0A2U3QJU5"/>